<dbReference type="Proteomes" id="UP001054857">
    <property type="component" value="Unassembled WGS sequence"/>
</dbReference>
<feature type="signal peptide" evidence="2">
    <location>
        <begin position="1"/>
        <end position="17"/>
    </location>
</feature>
<dbReference type="EMBL" id="BMAR01000019">
    <property type="protein sequence ID" value="GFR47584.1"/>
    <property type="molecule type" value="Genomic_DNA"/>
</dbReference>
<keyword evidence="2" id="KW-0732">Signal</keyword>
<feature type="transmembrane region" description="Helical" evidence="1">
    <location>
        <begin position="269"/>
        <end position="293"/>
    </location>
</feature>
<evidence type="ECO:0000313" key="3">
    <source>
        <dbReference type="EMBL" id="GFR47584.1"/>
    </source>
</evidence>
<evidence type="ECO:0000256" key="1">
    <source>
        <dbReference type="SAM" id="Phobius"/>
    </source>
</evidence>
<gene>
    <name evidence="3" type="ORF">Agub_g9316</name>
</gene>
<name>A0AAD3HN61_9CHLO</name>
<evidence type="ECO:0000313" key="4">
    <source>
        <dbReference type="Proteomes" id="UP001054857"/>
    </source>
</evidence>
<keyword evidence="1" id="KW-0472">Membrane</keyword>
<keyword evidence="1" id="KW-1133">Transmembrane helix</keyword>
<sequence>MRLCCALALLLLPAALAGNAGSLSISSPLLLWSNRGVLGQGKHVTYQVFPEVEKMASELVLGALGKSAGSEALSSLSGQALNAEEPRTIVMFIGRQLDVADMRGRSEAVHGLNSLLEGAVSSLAVPYATSKGASIRENVCSKLDEAGISHEVVGCAAPSTDLAADVAAALAKGDNTRSRVVVVCSGVESAQGNTNAGLAAEVEQLKAVQTAVEAAGANHVFVYASQATPEPVTLASAGAKRRSLQQAVTYTGFGPYQECGPLCKTQVRWLEGMLAALFLALASCAGLVCLYVLDTPTRFEAPKEGGPQ</sequence>
<keyword evidence="4" id="KW-1185">Reference proteome</keyword>
<keyword evidence="1" id="KW-0812">Transmembrane</keyword>
<comment type="caution">
    <text evidence="3">The sequence shown here is derived from an EMBL/GenBank/DDBJ whole genome shotgun (WGS) entry which is preliminary data.</text>
</comment>
<feature type="chain" id="PRO_5042223122" evidence="2">
    <location>
        <begin position="18"/>
        <end position="308"/>
    </location>
</feature>
<protein>
    <submittedName>
        <fullName evidence="3">Uncharacterized protein</fullName>
    </submittedName>
</protein>
<reference evidence="3 4" key="1">
    <citation type="journal article" date="2021" name="Sci. Rep.">
        <title>Genome sequencing of the multicellular alga Astrephomene provides insights into convergent evolution of germ-soma differentiation.</title>
        <authorList>
            <person name="Yamashita S."/>
            <person name="Yamamoto K."/>
            <person name="Matsuzaki R."/>
            <person name="Suzuki S."/>
            <person name="Yamaguchi H."/>
            <person name="Hirooka S."/>
            <person name="Minakuchi Y."/>
            <person name="Miyagishima S."/>
            <person name="Kawachi M."/>
            <person name="Toyoda A."/>
            <person name="Nozaki H."/>
        </authorList>
    </citation>
    <scope>NUCLEOTIDE SEQUENCE [LARGE SCALE GENOMIC DNA]</scope>
    <source>
        <strain evidence="3 4">NIES-4017</strain>
    </source>
</reference>
<evidence type="ECO:0000256" key="2">
    <source>
        <dbReference type="SAM" id="SignalP"/>
    </source>
</evidence>
<accession>A0AAD3HN61</accession>
<dbReference type="PANTHER" id="PTHR35285">
    <property type="entry name" value="2-C-METHYL-D-ERYTHRITOL 4-PHOSPHATE CYTIDYLYLTRANSFERASE"/>
    <property type="match status" value="1"/>
</dbReference>
<dbReference type="AlphaFoldDB" id="A0AAD3HN61"/>
<dbReference type="PANTHER" id="PTHR35285:SF1">
    <property type="entry name" value="2-C-METHYL-D-ERYTHRITOL 4-PHOSPHATE CYTIDYLYLTRANSFERASE"/>
    <property type="match status" value="1"/>
</dbReference>
<organism evidence="3 4">
    <name type="scientific">Astrephomene gubernaculifera</name>
    <dbReference type="NCBI Taxonomy" id="47775"/>
    <lineage>
        <taxon>Eukaryota</taxon>
        <taxon>Viridiplantae</taxon>
        <taxon>Chlorophyta</taxon>
        <taxon>core chlorophytes</taxon>
        <taxon>Chlorophyceae</taxon>
        <taxon>CS clade</taxon>
        <taxon>Chlamydomonadales</taxon>
        <taxon>Astrephomenaceae</taxon>
        <taxon>Astrephomene</taxon>
    </lineage>
</organism>
<proteinExistence type="predicted"/>